<evidence type="ECO:0000313" key="2">
    <source>
        <dbReference type="Proteomes" id="UP000274358"/>
    </source>
</evidence>
<sequence>MAADDVGPVNISATYSWNLLLYEYQGMCYIAYTTTAPFRAQQGQLMLYSGSPPANPQDCIAWTWDSNPSPFNTGKPWGSGYSAGWIAQQSPNGPYTYVAATGVTSD</sequence>
<name>A0A432M0P8_9GAMM</name>
<dbReference type="OrthoDB" id="9010135at2"/>
<proteinExistence type="predicted"/>
<protein>
    <submittedName>
        <fullName evidence="1">Uncharacterized protein</fullName>
    </submittedName>
</protein>
<dbReference type="Proteomes" id="UP000274358">
    <property type="component" value="Unassembled WGS sequence"/>
</dbReference>
<gene>
    <name evidence="1" type="ORF">EKH80_20590</name>
</gene>
<reference evidence="1 2" key="1">
    <citation type="submission" date="2018-12" db="EMBL/GenBank/DDBJ databases">
        <title>Dyella dinghuensis sp. nov. DHOA06 and Dyella choica sp. nov. 4M-K27, isolated from forest soil.</title>
        <authorList>
            <person name="Qiu L.-H."/>
            <person name="Gao Z.-H."/>
        </authorList>
    </citation>
    <scope>NUCLEOTIDE SEQUENCE [LARGE SCALE GENOMIC DNA]</scope>
    <source>
        <strain evidence="1 2">4M-K27</strain>
    </source>
</reference>
<dbReference type="EMBL" id="RYYV01000023">
    <property type="protein sequence ID" value="RUL70476.1"/>
    <property type="molecule type" value="Genomic_DNA"/>
</dbReference>
<evidence type="ECO:0000313" key="1">
    <source>
        <dbReference type="EMBL" id="RUL70476.1"/>
    </source>
</evidence>
<comment type="caution">
    <text evidence="1">The sequence shown here is derived from an EMBL/GenBank/DDBJ whole genome shotgun (WGS) entry which is preliminary data.</text>
</comment>
<dbReference type="AlphaFoldDB" id="A0A432M0P8"/>
<accession>A0A432M0P8</accession>
<keyword evidence="2" id="KW-1185">Reference proteome</keyword>
<organism evidence="1 2">
    <name type="scientific">Dyella choica</name>
    <dbReference type="NCBI Taxonomy" id="1927959"/>
    <lineage>
        <taxon>Bacteria</taxon>
        <taxon>Pseudomonadati</taxon>
        <taxon>Pseudomonadota</taxon>
        <taxon>Gammaproteobacteria</taxon>
        <taxon>Lysobacterales</taxon>
        <taxon>Rhodanobacteraceae</taxon>
        <taxon>Dyella</taxon>
    </lineage>
</organism>